<dbReference type="GO" id="GO:0004066">
    <property type="term" value="F:asparagine synthase (glutamine-hydrolyzing) activity"/>
    <property type="evidence" value="ECO:0007669"/>
    <property type="project" value="UniProtKB-EC"/>
</dbReference>
<dbReference type="AlphaFoldDB" id="A0A848GKC8"/>
<evidence type="ECO:0000313" key="13">
    <source>
        <dbReference type="Proteomes" id="UP000583266"/>
    </source>
</evidence>
<dbReference type="InterPro" id="IPR014729">
    <property type="entry name" value="Rossmann-like_a/b/a_fold"/>
</dbReference>
<feature type="binding site" evidence="9">
    <location>
        <begin position="367"/>
        <end position="368"/>
    </location>
    <ligand>
        <name>ATP</name>
        <dbReference type="ChEBI" id="CHEBI:30616"/>
    </ligand>
</feature>
<keyword evidence="6 8" id="KW-0315">Glutamine amidotransferase</keyword>
<dbReference type="Pfam" id="PF13537">
    <property type="entry name" value="GATase_7"/>
    <property type="match status" value="1"/>
</dbReference>
<dbReference type="SUPFAM" id="SSF56235">
    <property type="entry name" value="N-terminal nucleophile aminohydrolases (Ntn hydrolases)"/>
    <property type="match status" value="1"/>
</dbReference>
<proteinExistence type="inferred from homology"/>
<sequence length="622" mass="71746">MCGITGIYGVHGPVRITEAVLEKMTGMLHHRGPDDVSYYYGNGVGLGFKRLSIIDVHHGRQPFISEDKQVALICNGEIYNHRELRRELEQKGYRFTTHCDVEVILYLYLQYGHDFIDRLNGQFAFCIFDGRNRSVFLARDQFGICPLFYTQVKDTFVFGSEIKAILQHPEVKRDVNLEGLDQVFSFPGLVSPATMFKDICSLPPGHYLLIEDGKTSITQYWDLIYPEQQATTHASESYYREKLEELLIRAVKYRMNADVPIGFYLSGGLDSSLVGGIMKAVAPDGGYPAFSIGFPGNNDMNESTYQQQVAKHLGVTMHEILFDPSEVESRLKSAVWSSECALKESYNTCSLALSQAVNQKGIRVVLSGEGADELFGGYVGYKFDKQRVINTGNKELEEQLEDEYRFKLWGDKDFFYEKNYYEFSDTKRNIYSRTLRERFRSFDAVSTLQFNKERVRNRHVLHKRSYIDLKLRLSDHLIADHCDRMTYANSVEGRFPFLDIDLVEFARTIPPDLKLNGLNEKYILKEIARKYIPGQIIDRQKFGFIAPGSPDLIRQRIEWIDDMLSYERIKKQGYFDPDTVEALRKIYSASDFRLNLPYESDLLIVVLTFNILLELFDLPNIH</sequence>
<evidence type="ECO:0000256" key="3">
    <source>
        <dbReference type="ARBA" id="ARBA00012737"/>
    </source>
</evidence>
<keyword evidence="8" id="KW-0028">Amino-acid biosynthesis</keyword>
<evidence type="ECO:0000313" key="12">
    <source>
        <dbReference type="EMBL" id="NML37859.1"/>
    </source>
</evidence>
<dbReference type="Pfam" id="PF00733">
    <property type="entry name" value="Asn_synthase"/>
    <property type="match status" value="1"/>
</dbReference>
<dbReference type="Proteomes" id="UP000583266">
    <property type="component" value="Unassembled WGS sequence"/>
</dbReference>
<name>A0A848GKC8_9BACT</name>
<dbReference type="GO" id="GO:0005524">
    <property type="term" value="F:ATP binding"/>
    <property type="evidence" value="ECO:0007669"/>
    <property type="project" value="UniProtKB-KW"/>
</dbReference>
<dbReference type="EMBL" id="JABBGC010000001">
    <property type="protein sequence ID" value="NML37859.1"/>
    <property type="molecule type" value="Genomic_DNA"/>
</dbReference>
<evidence type="ECO:0000256" key="2">
    <source>
        <dbReference type="ARBA" id="ARBA00005752"/>
    </source>
</evidence>
<dbReference type="InterPro" id="IPR051786">
    <property type="entry name" value="ASN_synthetase/amidase"/>
</dbReference>
<feature type="binding site" evidence="9">
    <location>
        <position position="292"/>
    </location>
    <ligand>
        <name>ATP</name>
        <dbReference type="ChEBI" id="CHEBI:30616"/>
    </ligand>
</feature>
<dbReference type="PIRSF" id="PIRSF001589">
    <property type="entry name" value="Asn_synthetase_glu-h"/>
    <property type="match status" value="1"/>
</dbReference>
<dbReference type="GO" id="GO:0006529">
    <property type="term" value="P:asparagine biosynthetic process"/>
    <property type="evidence" value="ECO:0007669"/>
    <property type="project" value="UniProtKB-KW"/>
</dbReference>
<dbReference type="CDD" id="cd01991">
    <property type="entry name" value="Asn_synthase_B_C"/>
    <property type="match status" value="1"/>
</dbReference>
<evidence type="ECO:0000256" key="8">
    <source>
        <dbReference type="PIRSR" id="PIRSR001589-1"/>
    </source>
</evidence>
<dbReference type="InterPro" id="IPR001962">
    <property type="entry name" value="Asn_synthase"/>
</dbReference>
<feature type="domain" description="Glutamine amidotransferase type-2" evidence="11">
    <location>
        <begin position="2"/>
        <end position="213"/>
    </location>
</feature>
<keyword evidence="4 9" id="KW-0547">Nucleotide-binding</keyword>
<keyword evidence="13" id="KW-1185">Reference proteome</keyword>
<evidence type="ECO:0000259" key="11">
    <source>
        <dbReference type="PROSITE" id="PS51278"/>
    </source>
</evidence>
<reference evidence="12 13" key="1">
    <citation type="submission" date="2020-04" db="EMBL/GenBank/DDBJ databases">
        <title>Chitinophaga sp. G-6-1-13 sp. nov., isolated from soil.</title>
        <authorList>
            <person name="Dahal R.H."/>
            <person name="Chaudhary D.K."/>
        </authorList>
    </citation>
    <scope>NUCLEOTIDE SEQUENCE [LARGE SCALE GENOMIC DNA]</scope>
    <source>
        <strain evidence="12 13">G-6-1-13</strain>
    </source>
</reference>
<protein>
    <recommendedName>
        <fullName evidence="3">asparagine synthase (glutamine-hydrolyzing)</fullName>
        <ecNumber evidence="3">6.3.5.4</ecNumber>
    </recommendedName>
</protein>
<organism evidence="12 13">
    <name type="scientific">Chitinophaga fulva</name>
    <dbReference type="NCBI Taxonomy" id="2728842"/>
    <lineage>
        <taxon>Bacteria</taxon>
        <taxon>Pseudomonadati</taxon>
        <taxon>Bacteroidota</taxon>
        <taxon>Chitinophagia</taxon>
        <taxon>Chitinophagales</taxon>
        <taxon>Chitinophagaceae</taxon>
        <taxon>Chitinophaga</taxon>
    </lineage>
</organism>
<evidence type="ECO:0000256" key="4">
    <source>
        <dbReference type="ARBA" id="ARBA00022741"/>
    </source>
</evidence>
<evidence type="ECO:0000256" key="6">
    <source>
        <dbReference type="ARBA" id="ARBA00022962"/>
    </source>
</evidence>
<feature type="active site" description="For GATase activity" evidence="8">
    <location>
        <position position="2"/>
    </location>
</feature>
<comment type="similarity">
    <text evidence="2">Belongs to the asparagine synthetase family.</text>
</comment>
<comment type="caution">
    <text evidence="12">The sequence shown here is derived from an EMBL/GenBank/DDBJ whole genome shotgun (WGS) entry which is preliminary data.</text>
</comment>
<evidence type="ECO:0000256" key="5">
    <source>
        <dbReference type="ARBA" id="ARBA00022840"/>
    </source>
</evidence>
<comment type="catalytic activity">
    <reaction evidence="7">
        <text>L-aspartate + L-glutamine + ATP + H2O = L-asparagine + L-glutamate + AMP + diphosphate + H(+)</text>
        <dbReference type="Rhea" id="RHEA:12228"/>
        <dbReference type="ChEBI" id="CHEBI:15377"/>
        <dbReference type="ChEBI" id="CHEBI:15378"/>
        <dbReference type="ChEBI" id="CHEBI:29985"/>
        <dbReference type="ChEBI" id="CHEBI:29991"/>
        <dbReference type="ChEBI" id="CHEBI:30616"/>
        <dbReference type="ChEBI" id="CHEBI:33019"/>
        <dbReference type="ChEBI" id="CHEBI:58048"/>
        <dbReference type="ChEBI" id="CHEBI:58359"/>
        <dbReference type="ChEBI" id="CHEBI:456215"/>
        <dbReference type="EC" id="6.3.5.4"/>
    </reaction>
</comment>
<dbReference type="GO" id="GO:0005829">
    <property type="term" value="C:cytosol"/>
    <property type="evidence" value="ECO:0007669"/>
    <property type="project" value="TreeGrafter"/>
</dbReference>
<evidence type="ECO:0000256" key="1">
    <source>
        <dbReference type="ARBA" id="ARBA00005187"/>
    </source>
</evidence>
<dbReference type="NCBIfam" id="TIGR01536">
    <property type="entry name" value="asn_synth_AEB"/>
    <property type="match status" value="1"/>
</dbReference>
<dbReference type="SUPFAM" id="SSF52402">
    <property type="entry name" value="Adenine nucleotide alpha hydrolases-like"/>
    <property type="match status" value="1"/>
</dbReference>
<evidence type="ECO:0000256" key="9">
    <source>
        <dbReference type="PIRSR" id="PIRSR001589-2"/>
    </source>
</evidence>
<comment type="pathway">
    <text evidence="1">Amino-acid biosynthesis; L-asparagine biosynthesis; L-asparagine from L-aspartate (L-Gln route): step 1/1.</text>
</comment>
<keyword evidence="12" id="KW-0436">Ligase</keyword>
<dbReference type="InterPro" id="IPR017932">
    <property type="entry name" value="GATase_2_dom"/>
</dbReference>
<evidence type="ECO:0000256" key="7">
    <source>
        <dbReference type="ARBA" id="ARBA00048741"/>
    </source>
</evidence>
<keyword evidence="8" id="KW-0061">Asparagine biosynthesis</keyword>
<dbReference type="PROSITE" id="PS51278">
    <property type="entry name" value="GATASE_TYPE_2"/>
    <property type="match status" value="1"/>
</dbReference>
<dbReference type="EC" id="6.3.5.4" evidence="3"/>
<dbReference type="CDD" id="cd00712">
    <property type="entry name" value="AsnB"/>
    <property type="match status" value="1"/>
</dbReference>
<evidence type="ECO:0000256" key="10">
    <source>
        <dbReference type="PIRSR" id="PIRSR001589-3"/>
    </source>
</evidence>
<keyword evidence="5 9" id="KW-0067">ATP-binding</keyword>
<feature type="site" description="Important for beta-aspartyl-AMP intermediate formation" evidence="10">
    <location>
        <position position="369"/>
    </location>
</feature>
<gene>
    <name evidence="12" type="primary">asnB</name>
    <name evidence="12" type="ORF">HHL17_11700</name>
</gene>
<dbReference type="PANTHER" id="PTHR43284">
    <property type="entry name" value="ASPARAGINE SYNTHETASE (GLUTAMINE-HYDROLYZING)"/>
    <property type="match status" value="1"/>
</dbReference>
<feature type="binding site" evidence="9">
    <location>
        <position position="100"/>
    </location>
    <ligand>
        <name>L-glutamine</name>
        <dbReference type="ChEBI" id="CHEBI:58359"/>
    </ligand>
</feature>
<dbReference type="InterPro" id="IPR029055">
    <property type="entry name" value="Ntn_hydrolases_N"/>
</dbReference>
<dbReference type="Gene3D" id="3.40.50.620">
    <property type="entry name" value="HUPs"/>
    <property type="match status" value="1"/>
</dbReference>
<dbReference type="PANTHER" id="PTHR43284:SF1">
    <property type="entry name" value="ASPARAGINE SYNTHETASE"/>
    <property type="match status" value="1"/>
</dbReference>
<dbReference type="InterPro" id="IPR033738">
    <property type="entry name" value="AsnB_N"/>
</dbReference>
<dbReference type="RefSeq" id="WP_169224899.1">
    <property type="nucleotide sequence ID" value="NZ_JABBGC010000001.1"/>
</dbReference>
<accession>A0A848GKC8</accession>
<dbReference type="InterPro" id="IPR006426">
    <property type="entry name" value="Asn_synth_AEB"/>
</dbReference>
<dbReference type="Gene3D" id="3.60.20.10">
    <property type="entry name" value="Glutamine Phosphoribosylpyrophosphate, subunit 1, domain 1"/>
    <property type="match status" value="1"/>
</dbReference>